<dbReference type="KEGG" id="cse:Cseg_1001"/>
<proteinExistence type="predicted"/>
<dbReference type="CDD" id="cd19607">
    <property type="entry name" value="GTA_TIM-barrel-like"/>
    <property type="match status" value="1"/>
</dbReference>
<evidence type="ECO:0000313" key="5">
    <source>
        <dbReference type="Proteomes" id="UP000002629"/>
    </source>
</evidence>
<sequence length="1235" mass="130211">MAQVILSSVGAAIGGPLGAVAGAAVGAAVDQAALSALSPARQVGPRIPELRLTGAAEGAALPCVFGRARVGGQVIWAARFREKRVEGRVGGSKGQKTTSYAYSLSFAVAVAEGPIDGVGRVWADGRVMDLSSATMRVHLGTEDQAPDPLIAAIEGLAPAYRGVAYVVFEDLPLEAFGNRPPQLSFEVFRRPRAPGDPPGLEERLRGVCLIPGAGEFVYATEAVLRREGLTRTASESVHNADGRADLVVALDQLQAQLPNVDHVTLVVAWFGTDLLCGQCQIRPGVEQAAKDTLPVAWSVAGVDRSGAHLVSLKDGKPAYGGTPADVVVLQAIAELKRRGLKVTLYPFILMDTPPGQPAYPWRGRIACETGADGAAAATAQVNAFFDGEWGLRRMVLHQASLAAQAGGVDGFVIGSELRGMTTTRGPGGTYPAVAKLRSLAAEVRGVLGATPKLGYAADWSEYFGHQPADGTGHAVFHLDPLWADPNIDFIGVDWYPPITDWREGEAHLDAAAGFLGPHDPTYLRAGLTGGEGFDWYYPSQAARDSQVRSPITDGAHGEAWMFRPKDLKAWWSNAHFDRPGGVRAATPTAWAPRSKPIRLTEFGCPAVDKGSNSPNLFIDPKSSESFLPPYSTGERDDFGQRRCLEAVLAWLDEPSANPVSPVYGGPMIEAASAWCWDARPFPDFPARADVWADGSSWTLGHWLTGRAGIAPLPELIRALGARAGVSIDPGEAGGAVGGYVVDRPMRLRDALSPLTEAFALDPVERGDHVRMMARSGRVAGALAEADLVRPDDGVTERETRVLEPAAETLRLRFLDAGRDYQVGAIVVRREQGAGTRDADAPIVLAAPDAEACARRMLAADEAARRSRIVHLSPSAALRLEPGDRLAHDGGAWRVSRLDLDERPRATLVPVVAGQGVAGGLDWTPAPPREPAPPPALRVLDLPSNGALTDDARPLVAAASAPWRPLEIHAGADLDTLSVRARVSQPATLGVTLTDFAPASPHRLDRAGSLTVRMEGNSLSSAPLGAMLAGRNALAVMAADGAWEVIGFRDAALLSPDVWRLSGLLRGQRDGAATETTVLAGAPVVLLDEAVVPMEVAAFERGAPLTVRAAPAGGPPAGAGTSQATIVWTGRALRPLAPAHLRTRAIGGDLRVSWIRRARAGGDVWAGEVPLVEGLERYRVRVLDGAAVLREVELSEPAFVYTAAMRTADAPSLAALIEVAQADALHGWGAVSMTGL</sequence>
<dbReference type="Gene3D" id="3.20.20.80">
    <property type="entry name" value="Glycosidases"/>
    <property type="match status" value="2"/>
</dbReference>
<dbReference type="Pfam" id="PF13547">
    <property type="entry name" value="GTA_TIM"/>
    <property type="match status" value="1"/>
</dbReference>
<evidence type="ECO:0000259" key="1">
    <source>
        <dbReference type="Pfam" id="PF13547"/>
    </source>
</evidence>
<dbReference type="STRING" id="509190.Cseg_1001"/>
<dbReference type="HOGENOM" id="CLU_007148_0_0_5"/>
<evidence type="ECO:0000259" key="3">
    <source>
        <dbReference type="Pfam" id="PF23666"/>
    </source>
</evidence>
<evidence type="ECO:0000313" key="4">
    <source>
        <dbReference type="EMBL" id="ADG09506.1"/>
    </source>
</evidence>
<name>D5VID2_CAUST</name>
<dbReference type="eggNOG" id="COG3391">
    <property type="taxonomic scope" value="Bacteria"/>
</dbReference>
<dbReference type="Proteomes" id="UP000002629">
    <property type="component" value="Chromosome"/>
</dbReference>
<feature type="domain" description="GTA TIM-barrel-like" evidence="1">
    <location>
        <begin position="389"/>
        <end position="685"/>
    </location>
</feature>
<dbReference type="InterPro" id="IPR025195">
    <property type="entry name" value="GTA_TIM_dom"/>
</dbReference>
<dbReference type="Pfam" id="PF23666">
    <property type="entry name" value="Rcc01698_C"/>
    <property type="match status" value="1"/>
</dbReference>
<dbReference type="InterPro" id="IPR032876">
    <property type="entry name" value="J_dom"/>
</dbReference>
<dbReference type="Pfam" id="PF13550">
    <property type="entry name" value="Phage-tail_3"/>
    <property type="match status" value="1"/>
</dbReference>
<feature type="domain" description="Tip attachment protein J" evidence="2">
    <location>
        <begin position="742"/>
        <end position="897"/>
    </location>
</feature>
<reference evidence="5" key="1">
    <citation type="journal article" date="2011" name="J. Bacteriol.">
        <title>Genome sequences of eight morphologically diverse alphaproteobacteria.</title>
        <authorList>
            <consortium name="US DOE Joint Genome Institute"/>
            <person name="Brown P.J."/>
            <person name="Kysela D.T."/>
            <person name="Buechlein A."/>
            <person name="Hemmerich C."/>
            <person name="Brun Y.V."/>
        </authorList>
    </citation>
    <scope>NUCLEOTIDE SEQUENCE [LARGE SCALE GENOMIC DNA]</scope>
    <source>
        <strain evidence="5">ATCC 21756 / DSM 7131 / JCM 7823 / NBRC 15250 / LMG 17158 / TK0059</strain>
    </source>
</reference>
<accession>D5VID2</accession>
<evidence type="ECO:0000259" key="2">
    <source>
        <dbReference type="Pfam" id="PF13550"/>
    </source>
</evidence>
<dbReference type="EMBL" id="CP002008">
    <property type="protein sequence ID" value="ADG09506.1"/>
    <property type="molecule type" value="Genomic_DNA"/>
</dbReference>
<dbReference type="AlphaFoldDB" id="D5VID2"/>
<protein>
    <submittedName>
        <fullName evidence="4">Gene transfer agent (GTA) orfg15, like protein</fullName>
    </submittedName>
</protein>
<gene>
    <name evidence="4" type="ordered locus">Cseg_1001</name>
</gene>
<dbReference type="InterPro" id="IPR056490">
    <property type="entry name" value="Rcc01698_C"/>
</dbReference>
<dbReference type="SUPFAM" id="SSF51445">
    <property type="entry name" value="(Trans)glycosidases"/>
    <property type="match status" value="1"/>
</dbReference>
<organism evidence="4 5">
    <name type="scientific">Caulobacter segnis (strain ATCC 21756 / DSM 7131 / JCM 7823 / NBRC 15250 / LMG 17158 / TK0059)</name>
    <name type="common">Mycoplana segnis</name>
    <dbReference type="NCBI Taxonomy" id="509190"/>
    <lineage>
        <taxon>Bacteria</taxon>
        <taxon>Pseudomonadati</taxon>
        <taxon>Pseudomonadota</taxon>
        <taxon>Alphaproteobacteria</taxon>
        <taxon>Caulobacterales</taxon>
        <taxon>Caulobacteraceae</taxon>
        <taxon>Caulobacter</taxon>
    </lineage>
</organism>
<dbReference type="RefSeq" id="WP_013078173.1">
    <property type="nucleotide sequence ID" value="NC_014100.1"/>
</dbReference>
<dbReference type="InterPro" id="IPR017853">
    <property type="entry name" value="GH"/>
</dbReference>
<feature type="domain" description="Rcc01698-like C-terminal" evidence="3">
    <location>
        <begin position="986"/>
        <end position="1084"/>
    </location>
</feature>